<dbReference type="eggNOG" id="COG3324">
    <property type="taxonomic scope" value="Bacteria"/>
</dbReference>
<sequence length="331" mass="37001">MNPHGSFVWTDVSTFSLTKATRFYSKVLGWSLSDDGSGYHFASTGRQPYSGLYEMPAFFQKIKMPSFWMSYIAVDNVDEVAAKAKHLGAKVELKETNAIGKIALIRDPLGAGFTCYEGEQASACGVAAGQWSGSELYISDITKVQHFYSELFRWDIQRIDESEDFSVCNSSGVRVATIHEADTASKGDKEYWAVIFRVNDLNTAATAITRAGGEVLTQDAHQIGAYDDQGAYFILRRSEAPHREPALANPTSSPFKWRSILGLVIVYAAVLTEANWMWGLLFLIWVLPDLKSGTTYFLDPIGRDKHPFLYWATIGTWLLLIFYLLVEPLLN</sequence>
<dbReference type="PANTHER" id="PTHR33993">
    <property type="entry name" value="GLYOXALASE-RELATED"/>
    <property type="match status" value="1"/>
</dbReference>
<evidence type="ECO:0000313" key="3">
    <source>
        <dbReference type="EMBL" id="ADE54938.1"/>
    </source>
</evidence>
<evidence type="ECO:0000313" key="4">
    <source>
        <dbReference type="Proteomes" id="UP000000925"/>
    </source>
</evidence>
<dbReference type="InterPro" id="IPR029068">
    <property type="entry name" value="Glyas_Bleomycin-R_OHBP_Dase"/>
</dbReference>
<protein>
    <submittedName>
        <fullName evidence="3">Lactoylglutathione lyase-like protein</fullName>
    </submittedName>
</protein>
<dbReference type="GO" id="GO:0016829">
    <property type="term" value="F:lyase activity"/>
    <property type="evidence" value="ECO:0007669"/>
    <property type="project" value="UniProtKB-KW"/>
</dbReference>
<feature type="domain" description="VOC" evidence="2">
    <location>
        <begin position="6"/>
        <end position="118"/>
    </location>
</feature>
<keyword evidence="1" id="KW-0812">Transmembrane</keyword>
<dbReference type="OrthoDB" id="9793039at2"/>
<reference evidence="3 4" key="1">
    <citation type="journal article" date="2010" name="Stand. Genomic Sci.">
        <title>Complete genome sequence of Coraliomargarita akajimensis type strain (04OKA010-24).</title>
        <authorList>
            <person name="Mavromatis K."/>
            <person name="Abt B."/>
            <person name="Brambilla E."/>
            <person name="Lapidus A."/>
            <person name="Copeland A."/>
            <person name="Deshpande S."/>
            <person name="Nolan M."/>
            <person name="Lucas S."/>
            <person name="Tice H."/>
            <person name="Cheng J.F."/>
            <person name="Han C."/>
            <person name="Detter J.C."/>
            <person name="Woyke T."/>
            <person name="Goodwin L."/>
            <person name="Pitluck S."/>
            <person name="Held B."/>
            <person name="Brettin T."/>
            <person name="Tapia R."/>
            <person name="Ivanova N."/>
            <person name="Mikhailova N."/>
            <person name="Pati A."/>
            <person name="Liolios K."/>
            <person name="Chen A."/>
            <person name="Palaniappan K."/>
            <person name="Land M."/>
            <person name="Hauser L."/>
            <person name="Chang Y.J."/>
            <person name="Jeffries C.D."/>
            <person name="Rohde M."/>
            <person name="Goker M."/>
            <person name="Bristow J."/>
            <person name="Eisen J.A."/>
            <person name="Markowitz V."/>
            <person name="Hugenholtz P."/>
            <person name="Klenk H.P."/>
            <person name="Kyrpides N.C."/>
        </authorList>
    </citation>
    <scope>NUCLEOTIDE SEQUENCE [LARGE SCALE GENOMIC DNA]</scope>
    <source>
        <strain evidence="4">DSM 45221 / IAM 15411 / JCM 23193 / KCTC 12865</strain>
    </source>
</reference>
<accession>D5EKN1</accession>
<dbReference type="InterPro" id="IPR037523">
    <property type="entry name" value="VOC_core"/>
</dbReference>
<proteinExistence type="predicted"/>
<dbReference type="KEGG" id="caa:Caka_1920"/>
<dbReference type="PROSITE" id="PS51819">
    <property type="entry name" value="VOC"/>
    <property type="match status" value="1"/>
</dbReference>
<dbReference type="AlphaFoldDB" id="D5EKN1"/>
<evidence type="ECO:0000256" key="1">
    <source>
        <dbReference type="SAM" id="Phobius"/>
    </source>
</evidence>
<dbReference type="SUPFAM" id="SSF54593">
    <property type="entry name" value="Glyoxalase/Bleomycin resistance protein/Dihydroxybiphenyl dioxygenase"/>
    <property type="match status" value="1"/>
</dbReference>
<keyword evidence="1" id="KW-1133">Transmembrane helix</keyword>
<dbReference type="STRING" id="583355.Caka_1920"/>
<dbReference type="CDD" id="cd07247">
    <property type="entry name" value="SgaA_N_like"/>
    <property type="match status" value="1"/>
</dbReference>
<dbReference type="RefSeq" id="WP_013043660.1">
    <property type="nucleotide sequence ID" value="NC_014008.1"/>
</dbReference>
<keyword evidence="3" id="KW-0456">Lyase</keyword>
<dbReference type="HOGENOM" id="CLU_069623_3_0_0"/>
<dbReference type="InterPro" id="IPR004360">
    <property type="entry name" value="Glyas_Fos-R_dOase_dom"/>
</dbReference>
<evidence type="ECO:0000259" key="2">
    <source>
        <dbReference type="PROSITE" id="PS51819"/>
    </source>
</evidence>
<name>D5EKN1_CORAD</name>
<dbReference type="InterPro" id="IPR052164">
    <property type="entry name" value="Anthracycline_SecMetBiosynth"/>
</dbReference>
<dbReference type="Proteomes" id="UP000000925">
    <property type="component" value="Chromosome"/>
</dbReference>
<dbReference type="Pfam" id="PF00903">
    <property type="entry name" value="Glyoxalase"/>
    <property type="match status" value="1"/>
</dbReference>
<gene>
    <name evidence="3" type="ordered locus">Caka_1920</name>
</gene>
<organism evidence="3 4">
    <name type="scientific">Coraliomargarita akajimensis (strain DSM 45221 / IAM 15411 / JCM 23193 / KCTC 12865 / 04OKA010-24)</name>
    <dbReference type="NCBI Taxonomy" id="583355"/>
    <lineage>
        <taxon>Bacteria</taxon>
        <taxon>Pseudomonadati</taxon>
        <taxon>Verrucomicrobiota</taxon>
        <taxon>Opitutia</taxon>
        <taxon>Puniceicoccales</taxon>
        <taxon>Coraliomargaritaceae</taxon>
        <taxon>Coraliomargarita</taxon>
    </lineage>
</organism>
<dbReference type="Gene3D" id="3.10.180.10">
    <property type="entry name" value="2,3-Dihydroxybiphenyl 1,2-Dioxygenase, domain 1"/>
    <property type="match status" value="2"/>
</dbReference>
<dbReference type="PANTHER" id="PTHR33993:SF14">
    <property type="entry name" value="GB|AAF24581.1"/>
    <property type="match status" value="1"/>
</dbReference>
<dbReference type="EMBL" id="CP001998">
    <property type="protein sequence ID" value="ADE54938.1"/>
    <property type="molecule type" value="Genomic_DNA"/>
</dbReference>
<keyword evidence="1" id="KW-0472">Membrane</keyword>
<keyword evidence="4" id="KW-1185">Reference proteome</keyword>
<feature type="transmembrane region" description="Helical" evidence="1">
    <location>
        <begin position="260"/>
        <end position="288"/>
    </location>
</feature>
<feature type="transmembrane region" description="Helical" evidence="1">
    <location>
        <begin position="308"/>
        <end position="326"/>
    </location>
</feature>